<name>A0A0L0NSY0_CANAR</name>
<keyword evidence="1" id="KW-0677">Repeat</keyword>
<proteinExistence type="predicted"/>
<evidence type="ECO:0000256" key="2">
    <source>
        <dbReference type="ARBA" id="ARBA00022803"/>
    </source>
</evidence>
<dbReference type="SUPFAM" id="SSF48452">
    <property type="entry name" value="TPR-like"/>
    <property type="match status" value="1"/>
</dbReference>
<dbReference type="VEuPathDB" id="FungiDB:B9J08_001492"/>
<dbReference type="SMART" id="SM00028">
    <property type="entry name" value="TPR"/>
    <property type="match status" value="2"/>
</dbReference>
<dbReference type="VEuPathDB" id="FungiDB:CJJ07_002928"/>
<accession>A0A0L0NSY0</accession>
<keyword evidence="2" id="KW-0802">TPR repeat</keyword>
<dbReference type="VEuPathDB" id="FungiDB:QG37_06485"/>
<dbReference type="Proteomes" id="UP000037122">
    <property type="component" value="Unassembled WGS sequence"/>
</dbReference>
<dbReference type="InterPro" id="IPR011990">
    <property type="entry name" value="TPR-like_helical_dom_sf"/>
</dbReference>
<evidence type="ECO:0000313" key="4">
    <source>
        <dbReference type="Proteomes" id="UP000037122"/>
    </source>
</evidence>
<dbReference type="InterPro" id="IPR019734">
    <property type="entry name" value="TPR_rpt"/>
</dbReference>
<evidence type="ECO:0000256" key="1">
    <source>
        <dbReference type="ARBA" id="ARBA00022737"/>
    </source>
</evidence>
<dbReference type="VEuPathDB" id="FungiDB:CJJ09_003753"/>
<dbReference type="PANTHER" id="PTHR16193:SF0">
    <property type="entry name" value="TETRATRICOPEPTIDE REPEAT PROTEIN 27"/>
    <property type="match status" value="1"/>
</dbReference>
<evidence type="ECO:0000313" key="3">
    <source>
        <dbReference type="EMBL" id="KND97266.1"/>
    </source>
</evidence>
<organism evidence="3 4">
    <name type="scientific">Candidozyma auris</name>
    <name type="common">Yeast</name>
    <name type="synonym">Candida auris</name>
    <dbReference type="NCBI Taxonomy" id="498019"/>
    <lineage>
        <taxon>Eukaryota</taxon>
        <taxon>Fungi</taxon>
        <taxon>Dikarya</taxon>
        <taxon>Ascomycota</taxon>
        <taxon>Saccharomycotina</taxon>
        <taxon>Pichiomycetes</taxon>
        <taxon>Metschnikowiaceae</taxon>
        <taxon>Candidozyma</taxon>
    </lineage>
</organism>
<reference evidence="4" key="1">
    <citation type="journal article" date="2015" name="BMC Genomics">
        <title>Draft genome of a commonly misdiagnosed multidrug resistant pathogen Candida auris.</title>
        <authorList>
            <person name="Chatterjee S."/>
            <person name="Alampalli S.V."/>
            <person name="Nageshan R.K."/>
            <person name="Chettiar S.T."/>
            <person name="Joshi S."/>
            <person name="Tatu U.S."/>
        </authorList>
    </citation>
    <scope>NUCLEOTIDE SEQUENCE [LARGE SCALE GENOMIC DNA]</scope>
    <source>
        <strain evidence="4">6684</strain>
    </source>
</reference>
<dbReference type="InterPro" id="IPR044244">
    <property type="entry name" value="TTC27/Emw1"/>
</dbReference>
<dbReference type="PANTHER" id="PTHR16193">
    <property type="entry name" value="TETRATRICOPEPTIDE REPEAT PROTEIN 27"/>
    <property type="match status" value="1"/>
</dbReference>
<dbReference type="EMBL" id="LGST01000043">
    <property type="protein sequence ID" value="KND97266.1"/>
    <property type="molecule type" value="Genomic_DNA"/>
</dbReference>
<comment type="caution">
    <text evidence="3">The sequence shown here is derived from an EMBL/GenBank/DDBJ whole genome shotgun (WGS) entry which is preliminary data.</text>
</comment>
<dbReference type="Gene3D" id="1.25.40.10">
    <property type="entry name" value="Tetratricopeptide repeat domain"/>
    <property type="match status" value="1"/>
</dbReference>
<sequence length="919" mass="102455">MMNELGILLSQLLLLVPENKLLKPKYLDLHSVHQIIGTILGGTSPSWTLEQLQLFVQIPEAKAVLADLESRGLKQTLIEFADVIVNSQDPLLLQLWAVALLQTFIQANFTGPEIGFSSRNEIFPDTNEEFLQKEAVKLLTIEGKVAYDLMNEPLLILLALTVFERLMGVSGASLIGKSPDASLETLSEQTVAAVQKLGSSPVTASLVWWRARALQVHLSVLSEPSDALALITSLLLQQPIVNWLVGTGSCDAELQKHVQLIYLLENARNGIHAQTEHLAQPFLKKAAEVSQLQFALTGAKAKRTKFQTFHTAQLILLAKSAESNVFGTDAKNEAPELFELNSDLLLEKPEFESLADVDMRDDQANKKIKVDLQEPASDDSGDHRLFPVALASEVPEGLKSLDPNSQPALNDLDNIQLLLRLTTLKQTTPSGNTLVDEELAAVVDRIVYASGSNVNWLVFGRALWERSVLETGKARTVERGILQMTSLVEEIGIKIKSRVLPQAEDQTLASVASRLRFVHQLPLMALWSLDAKLAEKYMSLGVLKLAIAIYERLGMPVEAALCYAAVEEENVAERILLERVATHPEDARAFSILGDIKQDKSLWEKAWEIGRYPKAKASLARYYYNKRELALAIEHMHECLSVSPLSYENWFFYGCMGLETNLFELAAEAFTRCVSLDDTNSHAWSNLASALLKLDKDKQAFSALKKALQQGEGASRSWRIYENYLTVAAKLGEWNDVLHAAKELISIRKESGKETVVDLPVIETLAQILMEEPFPTSEKERITHFQKSCIDLVCNILPSVITHSARCWRIVSKVELWRHRPWAALECHEKAFRATSQNPELGSDEKVWTDAVEACSDLVSAYESLGEMPGKHGADDVVCKDWKYKARTAVRSLMSKGKSMWEGSEGWEQLISMRDDLKN</sequence>
<protein>
    <submittedName>
        <fullName evidence="3">Uncharacterized protein</fullName>
    </submittedName>
</protein>
<dbReference type="VEuPathDB" id="FungiDB:CJJ09_003752"/>
<gene>
    <name evidence="3" type="ORF">QG37_06485</name>
</gene>
<dbReference type="VEuPathDB" id="FungiDB:CJI96_0003656"/>
<dbReference type="VEuPathDB" id="FungiDB:CJI97_001112"/>
<dbReference type="AlphaFoldDB" id="A0A0L0NSY0"/>